<dbReference type="CDD" id="cd14728">
    <property type="entry name" value="Ere-like"/>
    <property type="match status" value="1"/>
</dbReference>
<dbReference type="Gene3D" id="3.30.1870.10">
    <property type="entry name" value="EreA-like, domain 2"/>
    <property type="match status" value="1"/>
</dbReference>
<dbReference type="Gene3D" id="1.20.1440.30">
    <property type="entry name" value="Biosynthetic Protein domain"/>
    <property type="match status" value="1"/>
</dbReference>
<proteinExistence type="predicted"/>
<comment type="caution">
    <text evidence="1">The sequence shown here is derived from an EMBL/GenBank/DDBJ whole genome shotgun (WGS) entry which is preliminary data.</text>
</comment>
<evidence type="ECO:0000313" key="1">
    <source>
        <dbReference type="EMBL" id="GIE17476.1"/>
    </source>
</evidence>
<protein>
    <submittedName>
        <fullName evidence="1">Erythromycin esterase</fullName>
    </submittedName>
</protein>
<dbReference type="SUPFAM" id="SSF159501">
    <property type="entry name" value="EreA/ChaN-like"/>
    <property type="match status" value="1"/>
</dbReference>
<accession>A0ABQ3ZFX0</accession>
<evidence type="ECO:0000313" key="2">
    <source>
        <dbReference type="Proteomes" id="UP000603200"/>
    </source>
</evidence>
<dbReference type="Proteomes" id="UP000603200">
    <property type="component" value="Unassembled WGS sequence"/>
</dbReference>
<dbReference type="Gene3D" id="3.40.1660.10">
    <property type="entry name" value="EreA-like (biosynthetic domain)"/>
    <property type="match status" value="1"/>
</dbReference>
<dbReference type="PANTHER" id="PTHR31299">
    <property type="entry name" value="ESTERASE, PUTATIVE (AFU_ORTHOLOGUE AFUA_1G05850)-RELATED"/>
    <property type="match status" value="1"/>
</dbReference>
<sequence length="366" mass="40223">MAATAVPLDRVHGGLFEDSRIVAVGESSHWVGEYYAVRQLLTRLLVEQCGFEVVAMESGFSEGLAVDEWVRGGGGELDELVERGFTYRMGLLPEMRTQLEWMRAANNLRFLGLDVCGSATSNLPALEHVRAQLEDAELPVMDELIGLTRRYASEHGLLAYTAYGKMEQRERDRATALLTDLLTRLEIRRADATTRHELRLAVLLDQLLRGNHAARDLGMAETALTQTDGKTVIGAANSHLQRVPMPLPGLSVPTLGHHLRDERFLSIAVTALKGWTPTRRRDPDAPGGVAVVNVELPEPREDSVEAAFAGGDVAQFVDLRPARGKMSGPACVRVMDSFQDVDVLTAYDMIVCVPELSPSERVDADR</sequence>
<organism evidence="1 2">
    <name type="scientific">Winogradskya humida</name>
    <dbReference type="NCBI Taxonomy" id="113566"/>
    <lineage>
        <taxon>Bacteria</taxon>
        <taxon>Bacillati</taxon>
        <taxon>Actinomycetota</taxon>
        <taxon>Actinomycetes</taxon>
        <taxon>Micromonosporales</taxon>
        <taxon>Micromonosporaceae</taxon>
        <taxon>Winogradskya</taxon>
    </lineage>
</organism>
<gene>
    <name evidence="1" type="ORF">Ahu01nite_005780</name>
</gene>
<reference evidence="1 2" key="1">
    <citation type="submission" date="2021-01" db="EMBL/GenBank/DDBJ databases">
        <title>Whole genome shotgun sequence of Actinoplanes humidus NBRC 14915.</title>
        <authorList>
            <person name="Komaki H."/>
            <person name="Tamura T."/>
        </authorList>
    </citation>
    <scope>NUCLEOTIDE SEQUENCE [LARGE SCALE GENOMIC DNA]</scope>
    <source>
        <strain evidence="1 2">NBRC 14915</strain>
    </source>
</reference>
<dbReference type="PANTHER" id="PTHR31299:SF0">
    <property type="entry name" value="ESTERASE, PUTATIVE (AFU_ORTHOLOGUE AFUA_1G05850)-RELATED"/>
    <property type="match status" value="1"/>
</dbReference>
<dbReference type="InterPro" id="IPR007815">
    <property type="entry name" value="Emycin_Estase"/>
</dbReference>
<dbReference type="InterPro" id="IPR052036">
    <property type="entry name" value="Hydrolase/PRTase-associated"/>
</dbReference>
<dbReference type="EMBL" id="BOMN01000010">
    <property type="protein sequence ID" value="GIE17476.1"/>
    <property type="molecule type" value="Genomic_DNA"/>
</dbReference>
<name>A0ABQ3ZFX0_9ACTN</name>
<keyword evidence="2" id="KW-1185">Reference proteome</keyword>
<dbReference type="Pfam" id="PF05139">
    <property type="entry name" value="Erythro_esteras"/>
    <property type="match status" value="1"/>
</dbReference>